<evidence type="ECO:0000259" key="8">
    <source>
        <dbReference type="Pfam" id="PF13567"/>
    </source>
</evidence>
<feature type="domain" description="ComEC/Rec2-related protein" evidence="7">
    <location>
        <begin position="270"/>
        <end position="550"/>
    </location>
</feature>
<dbReference type="PANTHER" id="PTHR30619">
    <property type="entry name" value="DNA INTERNALIZATION/COMPETENCE PROTEIN COMEC/REC2"/>
    <property type="match status" value="1"/>
</dbReference>
<feature type="transmembrane region" description="Helical" evidence="6">
    <location>
        <begin position="351"/>
        <end position="368"/>
    </location>
</feature>
<feature type="transmembrane region" description="Helical" evidence="6">
    <location>
        <begin position="292"/>
        <end position="315"/>
    </location>
</feature>
<evidence type="ECO:0000256" key="1">
    <source>
        <dbReference type="ARBA" id="ARBA00004651"/>
    </source>
</evidence>
<accession>A0A0M4M7P1</accession>
<feature type="transmembrane region" description="Helical" evidence="6">
    <location>
        <begin position="530"/>
        <end position="548"/>
    </location>
</feature>
<gene>
    <name evidence="9" type="ORF">AMC99_01233</name>
</gene>
<dbReference type="PATRIC" id="fig|361183.4.peg.1204"/>
<dbReference type="NCBIfam" id="TIGR00360">
    <property type="entry name" value="ComEC_N-term"/>
    <property type="match status" value="1"/>
</dbReference>
<feature type="transmembrane region" description="Helical" evidence="6">
    <location>
        <begin position="74"/>
        <end position="92"/>
    </location>
</feature>
<dbReference type="EMBL" id="CP012669">
    <property type="protein sequence ID" value="ALE16527.1"/>
    <property type="molecule type" value="Genomic_DNA"/>
</dbReference>
<comment type="subcellular location">
    <subcellularLocation>
        <location evidence="1">Cell membrane</location>
        <topology evidence="1">Multi-pass membrane protein</topology>
    </subcellularLocation>
</comment>
<dbReference type="InterPro" id="IPR052159">
    <property type="entry name" value="Competence_DNA_uptake"/>
</dbReference>
<feature type="transmembrane region" description="Helical" evidence="6">
    <location>
        <begin position="104"/>
        <end position="121"/>
    </location>
</feature>
<dbReference type="OrthoDB" id="9790149at2"/>
<keyword evidence="10" id="KW-1185">Reference proteome</keyword>
<dbReference type="PANTHER" id="PTHR30619:SF7">
    <property type="entry name" value="BETA-LACTAMASE DOMAIN PROTEIN"/>
    <property type="match status" value="1"/>
</dbReference>
<feature type="transmembrane region" description="Helical" evidence="6">
    <location>
        <begin position="327"/>
        <end position="345"/>
    </location>
</feature>
<dbReference type="Pfam" id="PF13567">
    <property type="entry name" value="DUF4131"/>
    <property type="match status" value="1"/>
</dbReference>
<organism evidence="9 10">
    <name type="scientific">Altererythrobacter epoxidivorans</name>
    <dbReference type="NCBI Taxonomy" id="361183"/>
    <lineage>
        <taxon>Bacteria</taxon>
        <taxon>Pseudomonadati</taxon>
        <taxon>Pseudomonadota</taxon>
        <taxon>Alphaproteobacteria</taxon>
        <taxon>Sphingomonadales</taxon>
        <taxon>Erythrobacteraceae</taxon>
        <taxon>Altererythrobacter</taxon>
    </lineage>
</organism>
<dbReference type="STRING" id="361183.AMC99_01233"/>
<keyword evidence="3 6" id="KW-0812">Transmembrane</keyword>
<feature type="transmembrane region" description="Helical" evidence="6">
    <location>
        <begin position="51"/>
        <end position="68"/>
    </location>
</feature>
<evidence type="ECO:0000256" key="2">
    <source>
        <dbReference type="ARBA" id="ARBA00022475"/>
    </source>
</evidence>
<dbReference type="RefSeq" id="WP_061924120.1">
    <property type="nucleotide sequence ID" value="NZ_CP012669.1"/>
</dbReference>
<evidence type="ECO:0000256" key="4">
    <source>
        <dbReference type="ARBA" id="ARBA00022989"/>
    </source>
</evidence>
<feature type="transmembrane region" description="Helical" evidence="6">
    <location>
        <begin position="375"/>
        <end position="392"/>
    </location>
</feature>
<evidence type="ECO:0000313" key="10">
    <source>
        <dbReference type="Proteomes" id="UP000057938"/>
    </source>
</evidence>
<dbReference type="AlphaFoldDB" id="A0A0M4M7P1"/>
<dbReference type="Pfam" id="PF03772">
    <property type="entry name" value="Competence"/>
    <property type="match status" value="1"/>
</dbReference>
<keyword evidence="4 6" id="KW-1133">Transmembrane helix</keyword>
<dbReference type="GO" id="GO:0005886">
    <property type="term" value="C:plasma membrane"/>
    <property type="evidence" value="ECO:0007669"/>
    <property type="project" value="UniProtKB-SubCell"/>
</dbReference>
<proteinExistence type="predicted"/>
<evidence type="ECO:0000256" key="5">
    <source>
        <dbReference type="ARBA" id="ARBA00023136"/>
    </source>
</evidence>
<keyword evidence="5 6" id="KW-0472">Membrane</keyword>
<protein>
    <submittedName>
        <fullName evidence="9">DNA internalization-related competence protein ComEC /Rec2</fullName>
    </submittedName>
</protein>
<feature type="transmembrane region" description="Helical" evidence="6">
    <location>
        <begin position="470"/>
        <end position="503"/>
    </location>
</feature>
<dbReference type="InterPro" id="IPR025405">
    <property type="entry name" value="DUF4131"/>
</dbReference>
<sequence>MGTRHTPMVPTGDGQGSLDAAVQRNWLSAAQLSSAVSLLERNLDRSGFDRAPWLVVAFSAGIASWFLMPGPLQWALSIIICVLVAVSAAAVWRDDGSRSHLRMAVIALSVMFALGVATIWTRSEMVGATPVDRPMVTTLSGYVIDRENQPAQKRARLTLAIREADRGAALKVRVNVDEDDLYPSVSEGSIIKLRARLMPPAPPMFPGGYNFARRAWFDGLAATGSAIGQVEVIDGDPAQSGLANVQRRLASHVRSQLDGSAGAIAAAFASGDRGAISPADDEAMRDAGLTHLLSISGLHVSALIAGAYFLAIRLLALFPAIALRARLPIVAAAVAAGAGIGYTLLTGAEVPTVRSCVAALLVLGALVLGREPLSLRLVAVAAFTVLLLWPEAIAGPSFQMSFAAVITIIALHGSRPVREFLSPRDENWLARFGRRTLMLLVTGFVIEIALMPIVLFHFHRAGVYGALANVIAIPLVTFVSMPLIAFALALDVVGLGAPAWWIVEQSLDLLLKIAHTTAAQPGAVKLMPQMTYATFGFFIAGGLWLALWSGRFRLLSAVPIAIGCIMLARTPVPDLLISSDGRHVAITMPDNRLLSLRDTRSDYARDNMIELAGTRSEPVPVETWPSADCSPEFCVLDIERDGRKWSLLMARNRVRVEERSLAAACERSDIVVADRWLPASCRPLWLKADAAYLRENGGLSIDVEGREITTVASAQGQHGWWQAAEK</sequence>
<feature type="transmembrane region" description="Helical" evidence="6">
    <location>
        <begin position="437"/>
        <end position="458"/>
    </location>
</feature>
<dbReference type="KEGG" id="aep:AMC99_01233"/>
<keyword evidence="2" id="KW-1003">Cell membrane</keyword>
<evidence type="ECO:0000256" key="6">
    <source>
        <dbReference type="SAM" id="Phobius"/>
    </source>
</evidence>
<feature type="domain" description="DUF4131" evidence="8">
    <location>
        <begin position="72"/>
        <end position="226"/>
    </location>
</feature>
<dbReference type="InterPro" id="IPR004477">
    <property type="entry name" value="ComEC_N"/>
</dbReference>
<name>A0A0M4M7P1_9SPHN</name>
<dbReference type="Proteomes" id="UP000057938">
    <property type="component" value="Chromosome"/>
</dbReference>
<evidence type="ECO:0000259" key="7">
    <source>
        <dbReference type="Pfam" id="PF03772"/>
    </source>
</evidence>
<evidence type="ECO:0000313" key="9">
    <source>
        <dbReference type="EMBL" id="ALE16527.1"/>
    </source>
</evidence>
<reference evidence="9 10" key="1">
    <citation type="submission" date="2015-09" db="EMBL/GenBank/DDBJ databases">
        <title>Complete genome sequence of a benzo[a]pyrene-degrading bacterium Altererythrobacter epoxidivorans CGMCC 1.7731T.</title>
        <authorList>
            <person name="Li Z."/>
            <person name="Cheng H."/>
            <person name="Huo Y."/>
            <person name="Xu X."/>
        </authorList>
    </citation>
    <scope>NUCLEOTIDE SEQUENCE [LARGE SCALE GENOMIC DNA]</scope>
    <source>
        <strain evidence="9 10">CGMCC 1.7731</strain>
    </source>
</reference>
<evidence type="ECO:0000256" key="3">
    <source>
        <dbReference type="ARBA" id="ARBA00022692"/>
    </source>
</evidence>